<dbReference type="Proteomes" id="UP001589814">
    <property type="component" value="Unassembled WGS sequence"/>
</dbReference>
<dbReference type="EMBL" id="JBHLVX010000002">
    <property type="protein sequence ID" value="MFC0266529.1"/>
    <property type="molecule type" value="Genomic_DNA"/>
</dbReference>
<keyword evidence="7" id="KW-1185">Reference proteome</keyword>
<dbReference type="SUPFAM" id="SSF46689">
    <property type="entry name" value="Homeodomain-like"/>
    <property type="match status" value="2"/>
</dbReference>
<name>A0ABV6FZL8_9GAMM</name>
<dbReference type="PROSITE" id="PS00041">
    <property type="entry name" value="HTH_ARAC_FAMILY_1"/>
    <property type="match status" value="1"/>
</dbReference>
<comment type="caution">
    <text evidence="6">The sequence shown here is derived from an EMBL/GenBank/DDBJ whole genome shotgun (WGS) entry which is preliminary data.</text>
</comment>
<evidence type="ECO:0000256" key="4">
    <source>
        <dbReference type="ARBA" id="ARBA00023163"/>
    </source>
</evidence>
<dbReference type="Pfam" id="PF02311">
    <property type="entry name" value="AraC_binding"/>
    <property type="match status" value="1"/>
</dbReference>
<protein>
    <submittedName>
        <fullName evidence="6">Helix-turn-helix domain-containing protein</fullName>
    </submittedName>
</protein>
<dbReference type="InterPro" id="IPR020449">
    <property type="entry name" value="Tscrpt_reg_AraC-type_HTH"/>
</dbReference>
<evidence type="ECO:0000313" key="7">
    <source>
        <dbReference type="Proteomes" id="UP001589814"/>
    </source>
</evidence>
<keyword evidence="1" id="KW-0805">Transcription regulation</keyword>
<dbReference type="PROSITE" id="PS01124">
    <property type="entry name" value="HTH_ARAC_FAMILY_2"/>
    <property type="match status" value="1"/>
</dbReference>
<evidence type="ECO:0000256" key="3">
    <source>
        <dbReference type="ARBA" id="ARBA00023159"/>
    </source>
</evidence>
<dbReference type="RefSeq" id="WP_019952315.1">
    <property type="nucleotide sequence ID" value="NZ_JBHLVX010000002.1"/>
</dbReference>
<dbReference type="Gene3D" id="1.10.10.60">
    <property type="entry name" value="Homeodomain-like"/>
    <property type="match status" value="2"/>
</dbReference>
<keyword evidence="2" id="KW-0238">DNA-binding</keyword>
<keyword evidence="4" id="KW-0804">Transcription</keyword>
<dbReference type="InterPro" id="IPR003313">
    <property type="entry name" value="AraC-bd"/>
</dbReference>
<reference evidence="6 7" key="1">
    <citation type="submission" date="2024-09" db="EMBL/GenBank/DDBJ databases">
        <authorList>
            <person name="Sun Q."/>
            <person name="Mori K."/>
        </authorList>
    </citation>
    <scope>NUCLEOTIDE SEQUENCE [LARGE SCALE GENOMIC DNA]</scope>
    <source>
        <strain evidence="6 7">CCM 7415</strain>
    </source>
</reference>
<proteinExistence type="predicted"/>
<dbReference type="PANTHER" id="PTHR43280:SF28">
    <property type="entry name" value="HTH-TYPE TRANSCRIPTIONAL ACTIVATOR RHAS"/>
    <property type="match status" value="1"/>
</dbReference>
<dbReference type="InterPro" id="IPR037923">
    <property type="entry name" value="HTH-like"/>
</dbReference>
<evidence type="ECO:0000256" key="1">
    <source>
        <dbReference type="ARBA" id="ARBA00023015"/>
    </source>
</evidence>
<evidence type="ECO:0000256" key="2">
    <source>
        <dbReference type="ARBA" id="ARBA00023125"/>
    </source>
</evidence>
<dbReference type="InterPro" id="IPR009057">
    <property type="entry name" value="Homeodomain-like_sf"/>
</dbReference>
<gene>
    <name evidence="6" type="ORF">ACFFHW_00715</name>
</gene>
<dbReference type="InterPro" id="IPR018062">
    <property type="entry name" value="HTH_AraC-typ_CS"/>
</dbReference>
<dbReference type="Pfam" id="PF12833">
    <property type="entry name" value="HTH_18"/>
    <property type="match status" value="1"/>
</dbReference>
<evidence type="ECO:0000313" key="6">
    <source>
        <dbReference type="EMBL" id="MFC0266529.1"/>
    </source>
</evidence>
<dbReference type="SMART" id="SM00342">
    <property type="entry name" value="HTH_ARAC"/>
    <property type="match status" value="1"/>
</dbReference>
<evidence type="ECO:0000259" key="5">
    <source>
        <dbReference type="PROSITE" id="PS01124"/>
    </source>
</evidence>
<sequence>MKTISLPRGRHRLHVMPTSAGCERRDDSGYYWDGLKRGRLPFTVLQYSLAGTGYLNFEHRDYSLPAGTLMIVDIPGNHRYWAEAGQPWHFFWLATAGQEALRLQRMLQRAVGPAYRPAQGTVDALAGCCLSLLEGEARASGHASALVYHALMVLYDDVMGANGRDREGLDDKLQQVLDYIREHLDRPISVEALASLAGMSRAHFTRYFTTCRGQPPGEFIMHKRMRRASRLLAEQESSVREIARQCGFADANYFAKAFKRYFGITPTEFRTTGMYLSTTAN</sequence>
<dbReference type="SUPFAM" id="SSF51215">
    <property type="entry name" value="Regulatory protein AraC"/>
    <property type="match status" value="1"/>
</dbReference>
<dbReference type="InterPro" id="IPR018060">
    <property type="entry name" value="HTH_AraC"/>
</dbReference>
<organism evidence="6 7">
    <name type="scientific">Kushneria aurantia</name>
    <dbReference type="NCBI Taxonomy" id="504092"/>
    <lineage>
        <taxon>Bacteria</taxon>
        <taxon>Pseudomonadati</taxon>
        <taxon>Pseudomonadota</taxon>
        <taxon>Gammaproteobacteria</taxon>
        <taxon>Oceanospirillales</taxon>
        <taxon>Halomonadaceae</taxon>
        <taxon>Kushneria</taxon>
    </lineage>
</organism>
<feature type="domain" description="HTH araC/xylS-type" evidence="5">
    <location>
        <begin position="174"/>
        <end position="272"/>
    </location>
</feature>
<keyword evidence="3" id="KW-0010">Activator</keyword>
<dbReference type="PANTHER" id="PTHR43280">
    <property type="entry name" value="ARAC-FAMILY TRANSCRIPTIONAL REGULATOR"/>
    <property type="match status" value="1"/>
</dbReference>
<dbReference type="PRINTS" id="PR00032">
    <property type="entry name" value="HTHARAC"/>
</dbReference>
<accession>A0ABV6FZL8</accession>